<feature type="signal peptide" evidence="1">
    <location>
        <begin position="1"/>
        <end position="29"/>
    </location>
</feature>
<dbReference type="PANTHER" id="PTHR46825">
    <property type="entry name" value="D-ALANYL-D-ALANINE-CARBOXYPEPTIDASE/ENDOPEPTIDASE AMPH"/>
    <property type="match status" value="1"/>
</dbReference>
<protein>
    <submittedName>
        <fullName evidence="3">Beta-lactamase family protein</fullName>
    </submittedName>
</protein>
<sequence>MSTLGRTRRGVVAGLGAAVVAATGGTALADPGGRTLQRDVDAVRATGVTGVQAEASTPEGTVRARAGVTDVRSGRPIPYGSYFRGGSNTKTYVATVILQLVGEGRLSLDDTVDRWLPGLVRGNGNDGRKIKIRHLLQHTSGLYDYTEDLPFGSAEEAAAHRFDHYTPERLVRMALAHRPGFRPGETGPDGKPRWSYSNTGYVLAGMLIERITGRTWEAEAGRRILRPLGLTRTAFVRAREFPRPHPHGYQQFAEGGPLMDITDMDYSWASSAGTVVTTAADLNRFFTALIGGRLLEPAQLAEMRTTVPTGMDGSFTGSRYGLGLLWFPLSCSKAGFWGHGGDTPGYMTRGGVTPDARRSATVSVTTQLEGDGGFREDATAANTVRNALCGR</sequence>
<accession>A0ABX8QQW1</accession>
<dbReference type="Pfam" id="PF00144">
    <property type="entry name" value="Beta-lactamase"/>
    <property type="match status" value="1"/>
</dbReference>
<evidence type="ECO:0000256" key="1">
    <source>
        <dbReference type="SAM" id="SignalP"/>
    </source>
</evidence>
<dbReference type="PROSITE" id="PS51318">
    <property type="entry name" value="TAT"/>
    <property type="match status" value="1"/>
</dbReference>
<dbReference type="EMBL" id="CP059572">
    <property type="protein sequence ID" value="QXJ20152.1"/>
    <property type="molecule type" value="Genomic_DNA"/>
</dbReference>
<dbReference type="Gene3D" id="3.40.710.10">
    <property type="entry name" value="DD-peptidase/beta-lactamase superfamily"/>
    <property type="match status" value="1"/>
</dbReference>
<organism evidence="3 4">
    <name type="scientific">Actinomadura graeca</name>
    <dbReference type="NCBI Taxonomy" id="2750812"/>
    <lineage>
        <taxon>Bacteria</taxon>
        <taxon>Bacillati</taxon>
        <taxon>Actinomycetota</taxon>
        <taxon>Actinomycetes</taxon>
        <taxon>Streptosporangiales</taxon>
        <taxon>Thermomonosporaceae</taxon>
        <taxon>Actinomadura</taxon>
    </lineage>
</organism>
<evidence type="ECO:0000259" key="2">
    <source>
        <dbReference type="Pfam" id="PF00144"/>
    </source>
</evidence>
<reference evidence="3" key="1">
    <citation type="submission" date="2020-07" db="EMBL/GenBank/DDBJ databases">
        <authorList>
            <person name="Tarantini F.S."/>
            <person name="Hong K.W."/>
            <person name="Chan K.G."/>
        </authorList>
    </citation>
    <scope>NUCLEOTIDE SEQUENCE</scope>
    <source>
        <strain evidence="3">32-07</strain>
    </source>
</reference>
<dbReference type="InterPro" id="IPR006311">
    <property type="entry name" value="TAT_signal"/>
</dbReference>
<dbReference type="InterPro" id="IPR012338">
    <property type="entry name" value="Beta-lactam/transpept-like"/>
</dbReference>
<dbReference type="RefSeq" id="WP_231333204.1">
    <property type="nucleotide sequence ID" value="NZ_CP059572.1"/>
</dbReference>
<gene>
    <name evidence="3" type="ORF">AGRA3207_000809</name>
</gene>
<evidence type="ECO:0000313" key="3">
    <source>
        <dbReference type="EMBL" id="QXJ20152.1"/>
    </source>
</evidence>
<dbReference type="InterPro" id="IPR001466">
    <property type="entry name" value="Beta-lactam-related"/>
</dbReference>
<dbReference type="InterPro" id="IPR050491">
    <property type="entry name" value="AmpC-like"/>
</dbReference>
<feature type="domain" description="Beta-lactamase-related" evidence="2">
    <location>
        <begin position="44"/>
        <end position="379"/>
    </location>
</feature>
<evidence type="ECO:0000313" key="4">
    <source>
        <dbReference type="Proteomes" id="UP001049518"/>
    </source>
</evidence>
<name>A0ABX8QQW1_9ACTN</name>
<feature type="chain" id="PRO_5045266172" evidence="1">
    <location>
        <begin position="30"/>
        <end position="391"/>
    </location>
</feature>
<proteinExistence type="predicted"/>
<keyword evidence="4" id="KW-1185">Reference proteome</keyword>
<dbReference type="PANTHER" id="PTHR46825:SF7">
    <property type="entry name" value="D-ALANYL-D-ALANINE CARBOXYPEPTIDASE"/>
    <property type="match status" value="1"/>
</dbReference>
<dbReference type="SUPFAM" id="SSF56601">
    <property type="entry name" value="beta-lactamase/transpeptidase-like"/>
    <property type="match status" value="1"/>
</dbReference>
<keyword evidence="1" id="KW-0732">Signal</keyword>
<dbReference type="Proteomes" id="UP001049518">
    <property type="component" value="Chromosome"/>
</dbReference>